<feature type="transmembrane region" description="Helical" evidence="1">
    <location>
        <begin position="19"/>
        <end position="36"/>
    </location>
</feature>
<evidence type="ECO:0008006" key="4">
    <source>
        <dbReference type="Google" id="ProtNLM"/>
    </source>
</evidence>
<dbReference type="RefSeq" id="WP_264501106.1">
    <property type="nucleotide sequence ID" value="NZ_JAPDDS010000005.1"/>
</dbReference>
<evidence type="ECO:0000313" key="3">
    <source>
        <dbReference type="Proteomes" id="UP001207930"/>
    </source>
</evidence>
<dbReference type="EMBL" id="JAPDDS010000005">
    <property type="protein sequence ID" value="MCW1885149.1"/>
    <property type="molecule type" value="Genomic_DNA"/>
</dbReference>
<accession>A0ABT3FP79</accession>
<keyword evidence="1" id="KW-0812">Transmembrane</keyword>
<protein>
    <recommendedName>
        <fullName evidence="4">DUF2029 domain-containing protein</fullName>
    </recommendedName>
</protein>
<gene>
    <name evidence="2" type="ORF">OKA04_10455</name>
</gene>
<evidence type="ECO:0000256" key="1">
    <source>
        <dbReference type="SAM" id="Phobius"/>
    </source>
</evidence>
<keyword evidence="1" id="KW-1133">Transmembrane helix</keyword>
<feature type="transmembrane region" description="Helical" evidence="1">
    <location>
        <begin position="269"/>
        <end position="288"/>
    </location>
</feature>
<dbReference type="Proteomes" id="UP001207930">
    <property type="component" value="Unassembled WGS sequence"/>
</dbReference>
<reference evidence="2 3" key="1">
    <citation type="submission" date="2022-10" db="EMBL/GenBank/DDBJ databases">
        <title>Luteolibacter flavescens strain MCCC 1K03193, whole genome shotgun sequencing project.</title>
        <authorList>
            <person name="Zhao G."/>
            <person name="Shen L."/>
        </authorList>
    </citation>
    <scope>NUCLEOTIDE SEQUENCE [LARGE SCALE GENOMIC DNA]</scope>
    <source>
        <strain evidence="2 3">MCCC 1K03193</strain>
    </source>
</reference>
<feature type="transmembrane region" description="Helical" evidence="1">
    <location>
        <begin position="109"/>
        <end position="125"/>
    </location>
</feature>
<comment type="caution">
    <text evidence="2">The sequence shown here is derived from an EMBL/GenBank/DDBJ whole genome shotgun (WGS) entry which is preliminary data.</text>
</comment>
<feature type="transmembrane region" description="Helical" evidence="1">
    <location>
        <begin position="209"/>
        <end position="227"/>
    </location>
</feature>
<evidence type="ECO:0000313" key="2">
    <source>
        <dbReference type="EMBL" id="MCW1885149.1"/>
    </source>
</evidence>
<keyword evidence="1" id="KW-0472">Membrane</keyword>
<feature type="transmembrane region" description="Helical" evidence="1">
    <location>
        <begin position="179"/>
        <end position="202"/>
    </location>
</feature>
<organism evidence="2 3">
    <name type="scientific">Luteolibacter flavescens</name>
    <dbReference type="NCBI Taxonomy" id="1859460"/>
    <lineage>
        <taxon>Bacteria</taxon>
        <taxon>Pseudomonadati</taxon>
        <taxon>Verrucomicrobiota</taxon>
        <taxon>Verrucomicrobiia</taxon>
        <taxon>Verrucomicrobiales</taxon>
        <taxon>Verrucomicrobiaceae</taxon>
        <taxon>Luteolibacter</taxon>
    </lineage>
</organism>
<feature type="transmembrane region" description="Helical" evidence="1">
    <location>
        <begin position="300"/>
        <end position="317"/>
    </location>
</feature>
<keyword evidence="3" id="KW-1185">Reference proteome</keyword>
<feature type="transmembrane region" description="Helical" evidence="1">
    <location>
        <begin position="131"/>
        <end position="150"/>
    </location>
</feature>
<feature type="transmembrane region" description="Helical" evidence="1">
    <location>
        <begin position="390"/>
        <end position="409"/>
    </location>
</feature>
<feature type="transmembrane region" description="Helical" evidence="1">
    <location>
        <begin position="351"/>
        <end position="370"/>
    </location>
</feature>
<name>A0ABT3FP79_9BACT</name>
<proteinExistence type="predicted"/>
<sequence>MKDDGIDATVTRQRGGWKWWLLAIPAILLFAIALQVSGQVRVFGAWGLNVHTPDFEDARSITSAIESVREGIDPTVANPRDPWGRPFNYPLVWLALGEFGFDQSRTGELALWLTASLFLGFLVFPGRRTGWFPAICLLLVMMSPAVMMGVKAGNIDQFMFFLVALGIVGISHSRGAAQVAGVSAIVAAFVLKMFPAFGLAAILGFRKRLCLWLCAILVLGTGIYGWTQLGELQRIKSTTPVGIAASYGRDVTALRVAEELPHLANAARIGSHAMTAVGIGLLALGAFTGKREGIGADARAITAFRAGAMIYCGTFLLGSNWDYRLMFLAFTIPLLAAMCRQASPVVKWSSLLMLACILASCWSIGIWGVLRGIPHGSQASVVIDEGANWAVFLGLMFLFGRTLPAWLAIPSRKATQG</sequence>